<name>A0ABN3QFY7_9ACTN</name>
<gene>
    <name evidence="3" type="ORF">GCM10010307_12390</name>
</gene>
<accession>A0ABN3QFY7</accession>
<feature type="domain" description="Thiopeptide-type bacteriocin biosynthesis" evidence="2">
    <location>
        <begin position="27"/>
        <end position="308"/>
    </location>
</feature>
<sequence length="320" mass="35359">MEENVLAQQTAPGHPESGVGTTSRTQWSAWHLHLASNAQSLLDRVVSDVIAPTVRTLDDAPWFFIRYWQGGPHLRLRVGDLNPEEFDRVERLLRERLESAGRPAADEGRISHEAYQAEAGLLARNEYGSDHNVQALQAPGVHRAVYEPETARYGGPDLMPRTERLFQLSSELVLALLSHVSTPQTRSALALRATVSAAAALGDEAEQAIFYAHSMAAWRAWAADFGCTEEELDRMCRIPEGAAKPIDPAQHGPFDAWHTALSNLVEAIRTTTTTIPGQIVVSHVHMLHNRLGRNLFDELRTYAWLAHAFPVADPAHGGRP</sequence>
<dbReference type="Proteomes" id="UP001500151">
    <property type="component" value="Unassembled WGS sequence"/>
</dbReference>
<dbReference type="NCBIfam" id="TIGR03891">
    <property type="entry name" value="thiopep_ocin"/>
    <property type="match status" value="1"/>
</dbReference>
<keyword evidence="4" id="KW-1185">Reference proteome</keyword>
<evidence type="ECO:0000256" key="1">
    <source>
        <dbReference type="SAM" id="MobiDB-lite"/>
    </source>
</evidence>
<evidence type="ECO:0000313" key="4">
    <source>
        <dbReference type="Proteomes" id="UP001500151"/>
    </source>
</evidence>
<protein>
    <submittedName>
        <fullName evidence="3">Thiopeptide-type bacteriocin biosynthesis protein</fullName>
    </submittedName>
</protein>
<feature type="region of interest" description="Disordered" evidence="1">
    <location>
        <begin position="1"/>
        <end position="22"/>
    </location>
</feature>
<evidence type="ECO:0000259" key="2">
    <source>
        <dbReference type="Pfam" id="PF14028"/>
    </source>
</evidence>
<comment type="caution">
    <text evidence="3">The sequence shown here is derived from an EMBL/GenBank/DDBJ whole genome shotgun (WGS) entry which is preliminary data.</text>
</comment>
<dbReference type="Pfam" id="PF14028">
    <property type="entry name" value="Lant_dehydr_C"/>
    <property type="match status" value="1"/>
</dbReference>
<organism evidence="3 4">
    <name type="scientific">Streptomyces vastus</name>
    <dbReference type="NCBI Taxonomy" id="285451"/>
    <lineage>
        <taxon>Bacteria</taxon>
        <taxon>Bacillati</taxon>
        <taxon>Actinomycetota</taxon>
        <taxon>Actinomycetes</taxon>
        <taxon>Kitasatosporales</taxon>
        <taxon>Streptomycetaceae</taxon>
        <taxon>Streptomyces</taxon>
    </lineage>
</organism>
<dbReference type="EMBL" id="BAAASJ010000016">
    <property type="protein sequence ID" value="GAA2625375.1"/>
    <property type="molecule type" value="Genomic_DNA"/>
</dbReference>
<dbReference type="InterPro" id="IPR023809">
    <property type="entry name" value="Thiopep_bacteriocin_synth_dom"/>
</dbReference>
<feature type="compositionally biased region" description="Polar residues" evidence="1">
    <location>
        <begin position="1"/>
        <end position="11"/>
    </location>
</feature>
<proteinExistence type="predicted"/>
<reference evidence="3 4" key="1">
    <citation type="journal article" date="2019" name="Int. J. Syst. Evol. Microbiol.">
        <title>The Global Catalogue of Microorganisms (GCM) 10K type strain sequencing project: providing services to taxonomists for standard genome sequencing and annotation.</title>
        <authorList>
            <consortium name="The Broad Institute Genomics Platform"/>
            <consortium name="The Broad Institute Genome Sequencing Center for Infectious Disease"/>
            <person name="Wu L."/>
            <person name="Ma J."/>
        </authorList>
    </citation>
    <scope>NUCLEOTIDE SEQUENCE [LARGE SCALE GENOMIC DNA]</scope>
    <source>
        <strain evidence="3 4">JCM 4524</strain>
    </source>
</reference>
<evidence type="ECO:0000313" key="3">
    <source>
        <dbReference type="EMBL" id="GAA2625375.1"/>
    </source>
</evidence>